<evidence type="ECO:0000256" key="2">
    <source>
        <dbReference type="ARBA" id="ARBA00007749"/>
    </source>
</evidence>
<dbReference type="GO" id="GO:0046872">
    <property type="term" value="F:metal ion binding"/>
    <property type="evidence" value="ECO:0007669"/>
    <property type="project" value="UniProtKB-KW"/>
</dbReference>
<dbReference type="Proteomes" id="UP001324427">
    <property type="component" value="Unassembled WGS sequence"/>
</dbReference>
<comment type="similarity">
    <text evidence="2">Belongs to the metallo-beta-lactamase superfamily.</text>
</comment>
<dbReference type="SUPFAM" id="SSF56281">
    <property type="entry name" value="Metallo-hydrolase/oxidoreductase"/>
    <property type="match status" value="1"/>
</dbReference>
<keyword evidence="4" id="KW-0378">Hydrolase</keyword>
<reference evidence="7 8" key="1">
    <citation type="submission" date="2021-11" db="EMBL/GenBank/DDBJ databases">
        <title>Black yeast isolated from Biological Soil Crust.</title>
        <authorList>
            <person name="Kurbessoian T."/>
        </authorList>
    </citation>
    <scope>NUCLEOTIDE SEQUENCE [LARGE SCALE GENOMIC DNA]</scope>
    <source>
        <strain evidence="7 8">CCFEE 5522</strain>
    </source>
</reference>
<accession>A0AAV9JI59</accession>
<dbReference type="InterPro" id="IPR051013">
    <property type="entry name" value="MBL_superfamily_lactonases"/>
</dbReference>
<evidence type="ECO:0000313" key="8">
    <source>
        <dbReference type="Proteomes" id="UP001324427"/>
    </source>
</evidence>
<evidence type="ECO:0000256" key="3">
    <source>
        <dbReference type="ARBA" id="ARBA00022723"/>
    </source>
</evidence>
<proteinExistence type="inferred from homology"/>
<comment type="caution">
    <text evidence="7">The sequence shown here is derived from an EMBL/GenBank/DDBJ whole genome shotgun (WGS) entry which is preliminary data.</text>
</comment>
<evidence type="ECO:0008006" key="9">
    <source>
        <dbReference type="Google" id="ProtNLM"/>
    </source>
</evidence>
<evidence type="ECO:0000256" key="6">
    <source>
        <dbReference type="SAM" id="MobiDB-lite"/>
    </source>
</evidence>
<keyword evidence="8" id="KW-1185">Reference proteome</keyword>
<evidence type="ECO:0000256" key="4">
    <source>
        <dbReference type="ARBA" id="ARBA00022801"/>
    </source>
</evidence>
<keyword evidence="3" id="KW-0479">Metal-binding</keyword>
<name>A0AAV9JI59_9PEZI</name>
<sequence length="329" mass="35719">MAPMEPTSILPPPAPDQLYVDVSPMAGGFITLADHFFVHPAEAGAKRTVPSLAFLITHPGLRSTPSAPTKPFRIMFDLGLRRAKERYPVVLQKHIDGRAPYDLAPGIAAQLVAGGLDPTTDVDLVLLSHVHYDHHGDPEDFPNAEFLVGHGALQVLKHGLGGVASHQHFVPDTLPAERTRELPDPHEGGGGGEGGGGKAWHPLGPFPHAHDLLGDGSLYVIDTPGHLPGHLNLLCRLARRRWILLCGDAFHDRRLLTGEKDIGTWEGPTPGGTRLCIHVDKEVAAESIRRLREFQWGVGEEAEVEVELVAAHEEGWWEGNRGKAFPGRL</sequence>
<organism evidence="7 8">
    <name type="scientific">Oleoguttula mirabilis</name>
    <dbReference type="NCBI Taxonomy" id="1507867"/>
    <lineage>
        <taxon>Eukaryota</taxon>
        <taxon>Fungi</taxon>
        <taxon>Dikarya</taxon>
        <taxon>Ascomycota</taxon>
        <taxon>Pezizomycotina</taxon>
        <taxon>Dothideomycetes</taxon>
        <taxon>Dothideomycetidae</taxon>
        <taxon>Mycosphaerellales</taxon>
        <taxon>Teratosphaeriaceae</taxon>
        <taxon>Oleoguttula</taxon>
    </lineage>
</organism>
<dbReference type="Gene3D" id="3.60.15.10">
    <property type="entry name" value="Ribonuclease Z/Hydroxyacylglutathione hydrolase-like"/>
    <property type="match status" value="1"/>
</dbReference>
<dbReference type="EMBL" id="JAVFHQ010000024">
    <property type="protein sequence ID" value="KAK4544546.1"/>
    <property type="molecule type" value="Genomic_DNA"/>
</dbReference>
<dbReference type="PANTHER" id="PTHR42978">
    <property type="entry name" value="QUORUM-QUENCHING LACTONASE YTNP-RELATED-RELATED"/>
    <property type="match status" value="1"/>
</dbReference>
<feature type="compositionally biased region" description="Gly residues" evidence="6">
    <location>
        <begin position="188"/>
        <end position="198"/>
    </location>
</feature>
<dbReference type="PANTHER" id="PTHR42978:SF2">
    <property type="entry name" value="102 KBASES UNSTABLE REGION: FROM 1 TO 119443"/>
    <property type="match status" value="1"/>
</dbReference>
<evidence type="ECO:0000256" key="5">
    <source>
        <dbReference type="ARBA" id="ARBA00022833"/>
    </source>
</evidence>
<dbReference type="CDD" id="cd07730">
    <property type="entry name" value="metallo-hydrolase-like_MBL-fold"/>
    <property type="match status" value="1"/>
</dbReference>
<comment type="cofactor">
    <cofactor evidence="1">
        <name>Zn(2+)</name>
        <dbReference type="ChEBI" id="CHEBI:29105"/>
    </cofactor>
</comment>
<keyword evidence="5" id="KW-0862">Zinc</keyword>
<dbReference type="InterPro" id="IPR036866">
    <property type="entry name" value="RibonucZ/Hydroxyglut_hydro"/>
</dbReference>
<evidence type="ECO:0000313" key="7">
    <source>
        <dbReference type="EMBL" id="KAK4544546.1"/>
    </source>
</evidence>
<protein>
    <recommendedName>
        <fullName evidence="9">Metallo-beta-lactamase domain-containing protein</fullName>
    </recommendedName>
</protein>
<gene>
    <name evidence="7" type="ORF">LTR36_004118</name>
</gene>
<dbReference type="AlphaFoldDB" id="A0AAV9JI59"/>
<feature type="region of interest" description="Disordered" evidence="6">
    <location>
        <begin position="176"/>
        <end position="199"/>
    </location>
</feature>
<evidence type="ECO:0000256" key="1">
    <source>
        <dbReference type="ARBA" id="ARBA00001947"/>
    </source>
</evidence>
<feature type="compositionally biased region" description="Basic and acidic residues" evidence="6">
    <location>
        <begin position="176"/>
        <end position="187"/>
    </location>
</feature>
<dbReference type="GO" id="GO:0016787">
    <property type="term" value="F:hydrolase activity"/>
    <property type="evidence" value="ECO:0007669"/>
    <property type="project" value="UniProtKB-KW"/>
</dbReference>